<dbReference type="Pfam" id="PF04542">
    <property type="entry name" value="Sigma70_r2"/>
    <property type="match status" value="1"/>
</dbReference>
<dbReference type="InterPro" id="IPR036388">
    <property type="entry name" value="WH-like_DNA-bd_sf"/>
</dbReference>
<evidence type="ECO:0000313" key="11">
    <source>
        <dbReference type="Proteomes" id="UP001320209"/>
    </source>
</evidence>
<dbReference type="InterPro" id="IPR042189">
    <property type="entry name" value="RNA_pol_sigma_70_r1_1_sf"/>
</dbReference>
<dbReference type="CDD" id="cd06171">
    <property type="entry name" value="Sigma70_r4"/>
    <property type="match status" value="1"/>
</dbReference>
<dbReference type="InterPro" id="IPR028630">
    <property type="entry name" value="Sigma70_RpoD"/>
</dbReference>
<comment type="function">
    <text evidence="6">Sigma factors are initiation factors that promote the attachment of RNA polymerase to specific initiation sites and are then released. This sigma factor is the primary sigma factor during exponential growth.</text>
</comment>
<dbReference type="InterPro" id="IPR050239">
    <property type="entry name" value="Sigma-70_RNA_pol_init_factors"/>
</dbReference>
<dbReference type="PANTHER" id="PTHR30603:SF60">
    <property type="entry name" value="RNA POLYMERASE SIGMA FACTOR RPOD"/>
    <property type="match status" value="1"/>
</dbReference>
<comment type="subunit">
    <text evidence="6">Interacts transiently with the RNA polymerase catalytic core.</text>
</comment>
<dbReference type="NCBIfam" id="TIGR02393">
    <property type="entry name" value="RpoD_Cterm"/>
    <property type="match status" value="1"/>
</dbReference>
<dbReference type="EMBL" id="AP025225">
    <property type="protein sequence ID" value="BDB96020.1"/>
    <property type="molecule type" value="Genomic_DNA"/>
</dbReference>
<dbReference type="Pfam" id="PF00140">
    <property type="entry name" value="Sigma70_r1_2"/>
    <property type="match status" value="1"/>
</dbReference>
<feature type="compositionally biased region" description="Basic residues" evidence="7">
    <location>
        <begin position="228"/>
        <end position="240"/>
    </location>
</feature>
<evidence type="ECO:0000256" key="3">
    <source>
        <dbReference type="ARBA" id="ARBA00023082"/>
    </source>
</evidence>
<proteinExistence type="inferred from homology"/>
<feature type="domain" description="RNA polymerase sigma-70" evidence="8">
    <location>
        <begin position="462"/>
        <end position="475"/>
    </location>
</feature>
<keyword evidence="5 6" id="KW-0804">Transcription</keyword>
<dbReference type="Gene3D" id="1.20.120.1810">
    <property type="match status" value="1"/>
</dbReference>
<sequence>MNDDKQLLKKEWTDDEEIQQDKPLRKIILDLIDKGKEDGFVTYSDVTNAFASYPITQEKLDTVIAALADEDISLAEDELFDLGADKKPFFADTESPEETIEEDAARIDDPVRLYLKEIGSVQLLSRNGETEIAKRIEGGKEKVLIGLCSSPIVVSALSSWRKQLEDGSMLLRNLIDIDSLMSEDQMHIASEIDSDFSDTEPTEKDEEETDQASAEGSTKSDDDARTERKQKKLSQKLKARGKGEFDDDTEKDAGDTHEDIEDSEEQISISSFELAMLPVMIEKLRTVEQISTETYSIQSSEDKALKDQQILALMKGIRLQPQRIKKLTDHLYSFNTKLIECDKALLKIAKSCDIDRKDFVKSYIDKNPEEFLLYANKMAKTHKNWENFVVEKSRDIDEKLKEIHSIGDSVGKTISQFRNIVLSVQEGELESQKAKNEMIEANLRLVISIAKKYVNRGLQFLDLVQEGNIGLMKAVDKFEYQRGYKFSTYATWWIRQAITRSIADQARTIRIPVHMIETIHKIVRITRQVINETGREPTATELAKHLGMSVEKVKKIMKISKEPISLETPIGDEEDSHIGDFLKDESAVSPTDAAIRKDLQEIITRILARLTAREERVLRMRFGIGFNYHEHTLEEVGKMFKVTRERIRQIEAKAIRKLKHPARSKKLRSFLDREA</sequence>
<comment type="subcellular location">
    <subcellularLocation>
        <location evidence="6">Cytoplasm</location>
    </subcellularLocation>
</comment>
<comment type="similarity">
    <text evidence="6">Belongs to the sigma-70 factor family. RpoD/SigA subfamily.</text>
</comment>
<dbReference type="NCBIfam" id="NF004208">
    <property type="entry name" value="PRK05658.1"/>
    <property type="match status" value="1"/>
</dbReference>
<organism evidence="10 11">
    <name type="scientific">Candidatus Hydrogenosomobacter endosymbioticus</name>
    <dbReference type="NCBI Taxonomy" id="2558174"/>
    <lineage>
        <taxon>Bacteria</taxon>
        <taxon>Pseudomonadati</taxon>
        <taxon>Pseudomonadota</taxon>
        <taxon>Alphaproteobacteria</taxon>
        <taxon>Holosporales</taxon>
        <taxon>Holosporaceae</taxon>
        <taxon>Candidatus Hydrogenosomobacter</taxon>
    </lineage>
</organism>
<dbReference type="NCBIfam" id="TIGR02937">
    <property type="entry name" value="sigma70-ECF"/>
    <property type="match status" value="1"/>
</dbReference>
<feature type="region of interest" description="Sigma-70 factor domain-2" evidence="6">
    <location>
        <begin position="438"/>
        <end position="508"/>
    </location>
</feature>
<keyword evidence="4 6" id="KW-0238">DNA-binding</keyword>
<feature type="domain" description="RNA polymerase sigma-70" evidence="9">
    <location>
        <begin position="632"/>
        <end position="658"/>
    </location>
</feature>
<dbReference type="InterPro" id="IPR009042">
    <property type="entry name" value="RNA_pol_sigma70_r1_2"/>
</dbReference>
<evidence type="ECO:0000256" key="2">
    <source>
        <dbReference type="ARBA" id="ARBA00023015"/>
    </source>
</evidence>
<gene>
    <name evidence="6 10" type="primary">rpoD</name>
    <name evidence="10" type="ORF">HYD_1530</name>
</gene>
<dbReference type="PRINTS" id="PR00046">
    <property type="entry name" value="SIGMA70FCT"/>
</dbReference>
<dbReference type="Pfam" id="PF04546">
    <property type="entry name" value="Sigma70_ner"/>
    <property type="match status" value="1"/>
</dbReference>
<reference evidence="10" key="1">
    <citation type="submission" date="2021-10" db="EMBL/GenBank/DDBJ databases">
        <title>Genome Sequence of The Candidatus Hydrogeosomobacter endosymbioticus, an Intracellular Bacterial Symbiont of the Anaerobic Ciliate GW7.</title>
        <authorList>
            <person name="Shiohama Y."/>
            <person name="Shinzato N."/>
        </authorList>
    </citation>
    <scope>NUCLEOTIDE SEQUENCE [LARGE SCALE GENOMIC DNA]</scope>
    <source>
        <strain evidence="10">200920</strain>
    </source>
</reference>
<keyword evidence="11" id="KW-1185">Reference proteome</keyword>
<dbReference type="Gene3D" id="1.10.601.10">
    <property type="entry name" value="RNA Polymerase Primary Sigma Factor"/>
    <property type="match status" value="1"/>
</dbReference>
<name>A0ABN6L757_9PROT</name>
<feature type="region of interest" description="Sigma-70 factor domain-3" evidence="6">
    <location>
        <begin position="517"/>
        <end position="593"/>
    </location>
</feature>
<feature type="region of interest" description="Disordered" evidence="7">
    <location>
        <begin position="192"/>
        <end position="267"/>
    </location>
</feature>
<dbReference type="InterPro" id="IPR007624">
    <property type="entry name" value="RNA_pol_sigma70_r3"/>
</dbReference>
<dbReference type="InterPro" id="IPR014284">
    <property type="entry name" value="RNA_pol_sigma-70_dom"/>
</dbReference>
<dbReference type="PROSITE" id="PS00716">
    <property type="entry name" value="SIGMA70_2"/>
    <property type="match status" value="1"/>
</dbReference>
<feature type="DNA-binding region" description="H-T-H motif" evidence="6">
    <location>
        <begin position="633"/>
        <end position="652"/>
    </location>
</feature>
<keyword evidence="1 6" id="KW-0963">Cytoplasm</keyword>
<dbReference type="SUPFAM" id="SSF88659">
    <property type="entry name" value="Sigma3 and sigma4 domains of RNA polymerase sigma factors"/>
    <property type="match status" value="2"/>
</dbReference>
<dbReference type="Pfam" id="PF04545">
    <property type="entry name" value="Sigma70_r4"/>
    <property type="match status" value="1"/>
</dbReference>
<protein>
    <recommendedName>
        <fullName evidence="6">RNA polymerase sigma factor RpoD</fullName>
    </recommendedName>
    <alternativeName>
        <fullName evidence="6">Sigma-70</fullName>
    </alternativeName>
</protein>
<dbReference type="InterPro" id="IPR007630">
    <property type="entry name" value="RNA_pol_sigma70_r4"/>
</dbReference>
<feature type="compositionally biased region" description="Acidic residues" evidence="7">
    <location>
        <begin position="192"/>
        <end position="210"/>
    </location>
</feature>
<evidence type="ECO:0000256" key="5">
    <source>
        <dbReference type="ARBA" id="ARBA00023163"/>
    </source>
</evidence>
<dbReference type="PROSITE" id="PS00715">
    <property type="entry name" value="SIGMA70_1"/>
    <property type="match status" value="1"/>
</dbReference>
<dbReference type="HAMAP" id="MF_00963">
    <property type="entry name" value="Sigma70_RpoD_SigA"/>
    <property type="match status" value="1"/>
</dbReference>
<evidence type="ECO:0000256" key="4">
    <source>
        <dbReference type="ARBA" id="ARBA00023125"/>
    </source>
</evidence>
<dbReference type="InterPro" id="IPR007631">
    <property type="entry name" value="RNA_pol_sigma_70_non-ess"/>
</dbReference>
<feature type="short sequence motif" description="Interaction with polymerase core subunit RpoC" evidence="6">
    <location>
        <begin position="462"/>
        <end position="465"/>
    </location>
</feature>
<dbReference type="InterPro" id="IPR007627">
    <property type="entry name" value="RNA_pol_sigma70_r2"/>
</dbReference>
<keyword evidence="2 6" id="KW-0805">Transcription regulation</keyword>
<dbReference type="InterPro" id="IPR000943">
    <property type="entry name" value="RNA_pol_sigma70"/>
</dbReference>
<dbReference type="InterPro" id="IPR012760">
    <property type="entry name" value="RNA_pol_sigma_RpoD_C"/>
</dbReference>
<evidence type="ECO:0000256" key="1">
    <source>
        <dbReference type="ARBA" id="ARBA00022490"/>
    </source>
</evidence>
<dbReference type="InterPro" id="IPR007127">
    <property type="entry name" value="RNA_pol_sigma_70_r1_1"/>
</dbReference>
<keyword evidence="3 6" id="KW-0731">Sigma factor</keyword>
<feature type="compositionally biased region" description="Basic and acidic residues" evidence="7">
    <location>
        <begin position="218"/>
        <end position="227"/>
    </location>
</feature>
<dbReference type="SUPFAM" id="SSF88946">
    <property type="entry name" value="Sigma2 domain of RNA polymerase sigma factors"/>
    <property type="match status" value="1"/>
</dbReference>
<dbReference type="Pfam" id="PF04539">
    <property type="entry name" value="Sigma70_r3"/>
    <property type="match status" value="1"/>
</dbReference>
<dbReference type="Proteomes" id="UP001320209">
    <property type="component" value="Chromosome"/>
</dbReference>
<evidence type="ECO:0000259" key="8">
    <source>
        <dbReference type="PROSITE" id="PS00715"/>
    </source>
</evidence>
<dbReference type="InterPro" id="IPR013324">
    <property type="entry name" value="RNA_pol_sigma_r3/r4-like"/>
</dbReference>
<dbReference type="InterPro" id="IPR013325">
    <property type="entry name" value="RNA_pol_sigma_r2"/>
</dbReference>
<comment type="caution">
    <text evidence="6">Lacks conserved residue(s) required for the propagation of feature annotation.</text>
</comment>
<accession>A0ABN6L757</accession>
<evidence type="ECO:0000259" key="9">
    <source>
        <dbReference type="PROSITE" id="PS00716"/>
    </source>
</evidence>
<evidence type="ECO:0000313" key="10">
    <source>
        <dbReference type="EMBL" id="BDB96020.1"/>
    </source>
</evidence>
<dbReference type="PANTHER" id="PTHR30603">
    <property type="entry name" value="RNA POLYMERASE SIGMA FACTOR RPO"/>
    <property type="match status" value="1"/>
</dbReference>
<dbReference type="Pfam" id="PF03979">
    <property type="entry name" value="Sigma70_r1_1"/>
    <property type="match status" value="1"/>
</dbReference>
<dbReference type="Gene3D" id="1.10.220.120">
    <property type="entry name" value="Sigma-70 factor, region 1.1"/>
    <property type="match status" value="1"/>
</dbReference>
<evidence type="ECO:0000256" key="6">
    <source>
        <dbReference type="HAMAP-Rule" id="MF_00963"/>
    </source>
</evidence>
<dbReference type="RefSeq" id="WP_236865369.1">
    <property type="nucleotide sequence ID" value="NZ_AP025225.1"/>
</dbReference>
<evidence type="ECO:0000256" key="7">
    <source>
        <dbReference type="SAM" id="MobiDB-lite"/>
    </source>
</evidence>
<dbReference type="Gene3D" id="1.10.10.10">
    <property type="entry name" value="Winged helix-like DNA-binding domain superfamily/Winged helix DNA-binding domain"/>
    <property type="match status" value="2"/>
</dbReference>